<evidence type="ECO:0000313" key="7">
    <source>
        <dbReference type="Proteomes" id="UP000398389"/>
    </source>
</evidence>
<feature type="domain" description="Glycosyltransferase subfamily 4-like N-terminal" evidence="5">
    <location>
        <begin position="14"/>
        <end position="178"/>
    </location>
</feature>
<feature type="domain" description="Glycosyl transferase family 1" evidence="4">
    <location>
        <begin position="254"/>
        <end position="412"/>
    </location>
</feature>
<evidence type="ECO:0000313" key="6">
    <source>
        <dbReference type="EMBL" id="VVT52020.1"/>
    </source>
</evidence>
<proteinExistence type="predicted"/>
<keyword evidence="2" id="KW-0808">Transferase</keyword>
<dbReference type="CDD" id="cd03814">
    <property type="entry name" value="GT4-like"/>
    <property type="match status" value="1"/>
</dbReference>
<dbReference type="InterPro" id="IPR050194">
    <property type="entry name" value="Glycosyltransferase_grp1"/>
</dbReference>
<keyword evidence="2" id="KW-0328">Glycosyltransferase</keyword>
<dbReference type="GeneID" id="43582108"/>
<dbReference type="Gene3D" id="3.40.50.2000">
    <property type="entry name" value="Glycogen Phosphorylase B"/>
    <property type="match status" value="2"/>
</dbReference>
<comment type="subcellular location">
    <subcellularLocation>
        <location evidence="1">Endoplasmic reticulum membrane</location>
    </subcellularLocation>
</comment>
<evidence type="ECO:0000256" key="3">
    <source>
        <dbReference type="ARBA" id="ARBA00022824"/>
    </source>
</evidence>
<dbReference type="InterPro" id="IPR001296">
    <property type="entry name" value="Glyco_trans_1"/>
</dbReference>
<gene>
    <name evidence="6" type="ORF">SAPINGB_P003290</name>
</gene>
<keyword evidence="7" id="KW-1185">Reference proteome</keyword>
<evidence type="ECO:0000256" key="2">
    <source>
        <dbReference type="ARBA" id="ARBA00022676"/>
    </source>
</evidence>
<dbReference type="RefSeq" id="XP_031853899.1">
    <property type="nucleotide sequence ID" value="XM_031998008.1"/>
</dbReference>
<evidence type="ECO:0008006" key="8">
    <source>
        <dbReference type="Google" id="ProtNLM"/>
    </source>
</evidence>
<dbReference type="EMBL" id="CABVLU010000002">
    <property type="protein sequence ID" value="VVT52020.1"/>
    <property type="molecule type" value="Genomic_DNA"/>
</dbReference>
<name>A0A5E8BQM6_9ASCO</name>
<dbReference type="PANTHER" id="PTHR45947:SF3">
    <property type="entry name" value="SULFOQUINOVOSYL TRANSFERASE SQD2"/>
    <property type="match status" value="1"/>
</dbReference>
<dbReference type="GO" id="GO:0016757">
    <property type="term" value="F:glycosyltransferase activity"/>
    <property type="evidence" value="ECO:0007669"/>
    <property type="project" value="UniProtKB-KW"/>
</dbReference>
<organism evidence="6 7">
    <name type="scientific">Magnusiomyces paraingens</name>
    <dbReference type="NCBI Taxonomy" id="2606893"/>
    <lineage>
        <taxon>Eukaryota</taxon>
        <taxon>Fungi</taxon>
        <taxon>Dikarya</taxon>
        <taxon>Ascomycota</taxon>
        <taxon>Saccharomycotina</taxon>
        <taxon>Dipodascomycetes</taxon>
        <taxon>Dipodascales</taxon>
        <taxon>Dipodascaceae</taxon>
        <taxon>Magnusiomyces</taxon>
    </lineage>
</organism>
<dbReference type="AlphaFoldDB" id="A0A5E8BQM6"/>
<dbReference type="InterPro" id="IPR028098">
    <property type="entry name" value="Glyco_trans_4-like_N"/>
</dbReference>
<keyword evidence="3" id="KW-0256">Endoplasmic reticulum</keyword>
<evidence type="ECO:0000259" key="4">
    <source>
        <dbReference type="Pfam" id="PF00534"/>
    </source>
</evidence>
<accession>A0A5E8BQM6</accession>
<sequence>MKVALVTEVSTSHINGVSKTITKLLDHLIENNHEGIVIGPAGGSYKNKVPLIGTFGLPLFFYPELRLNFALPHMILKLIYFKPDVIHLVDPNLLGPQILLACKFFLPNTPIVSSYHTNIAFYAKMFGFSMLYEPIWATHRLYHGSSKYVLCPSYSTREALAENGIPASKVLVWSRGVDNALFSPLKRNESLRKSWFCNTVKKINTPGPVSRALSSTTSSMSMNLLSNRRSSSSSINTGELDKMIKFEDEGVAFDNNQDKVVLLYVGRISWEKNLRVLVESFKKMNHDEYHLVIVGDGPAKQTIQSQLESTGGVTFTGYLKGEHLAEAYASADIFAFPSVSETFGQVVLEAQASGLPVVGMQAEGVKEIVADGVSGILVNPNNDENKVIHDYHNAILQISSDYKTHNSMSKQALVRSQKFTWNAAMETCINAYKNAINQN</sequence>
<dbReference type="SUPFAM" id="SSF53756">
    <property type="entry name" value="UDP-Glycosyltransferase/glycogen phosphorylase"/>
    <property type="match status" value="1"/>
</dbReference>
<dbReference type="Pfam" id="PF13439">
    <property type="entry name" value="Glyco_transf_4"/>
    <property type="match status" value="1"/>
</dbReference>
<dbReference type="GO" id="GO:0005789">
    <property type="term" value="C:endoplasmic reticulum membrane"/>
    <property type="evidence" value="ECO:0007669"/>
    <property type="project" value="UniProtKB-SubCell"/>
</dbReference>
<evidence type="ECO:0000259" key="5">
    <source>
        <dbReference type="Pfam" id="PF13439"/>
    </source>
</evidence>
<dbReference type="Proteomes" id="UP000398389">
    <property type="component" value="Unassembled WGS sequence"/>
</dbReference>
<reference evidence="6 7" key="1">
    <citation type="submission" date="2019-09" db="EMBL/GenBank/DDBJ databases">
        <authorList>
            <person name="Brejova B."/>
        </authorList>
    </citation>
    <scope>NUCLEOTIDE SEQUENCE [LARGE SCALE GENOMIC DNA]</scope>
</reference>
<dbReference type="OrthoDB" id="512920at2759"/>
<dbReference type="PANTHER" id="PTHR45947">
    <property type="entry name" value="SULFOQUINOVOSYL TRANSFERASE SQD2"/>
    <property type="match status" value="1"/>
</dbReference>
<protein>
    <recommendedName>
        <fullName evidence="8">Glycosyltransferase subfamily 4-like N-terminal domain-containing protein</fullName>
    </recommendedName>
</protein>
<dbReference type="Pfam" id="PF00534">
    <property type="entry name" value="Glycos_transf_1"/>
    <property type="match status" value="1"/>
</dbReference>
<evidence type="ECO:0000256" key="1">
    <source>
        <dbReference type="ARBA" id="ARBA00004586"/>
    </source>
</evidence>